<dbReference type="SUPFAM" id="SSF103473">
    <property type="entry name" value="MFS general substrate transporter"/>
    <property type="match status" value="1"/>
</dbReference>
<evidence type="ECO:0000313" key="9">
    <source>
        <dbReference type="EMBL" id="RZS82913.1"/>
    </source>
</evidence>
<feature type="transmembrane region" description="Helical" evidence="7">
    <location>
        <begin position="357"/>
        <end position="381"/>
    </location>
</feature>
<feature type="transmembrane region" description="Helical" evidence="7">
    <location>
        <begin position="147"/>
        <end position="166"/>
    </location>
</feature>
<evidence type="ECO:0000256" key="5">
    <source>
        <dbReference type="ARBA" id="ARBA00022989"/>
    </source>
</evidence>
<organism evidence="9 10">
    <name type="scientific">Motilibacter rhizosphaerae</name>
    <dbReference type="NCBI Taxonomy" id="598652"/>
    <lineage>
        <taxon>Bacteria</taxon>
        <taxon>Bacillati</taxon>
        <taxon>Actinomycetota</taxon>
        <taxon>Actinomycetes</taxon>
        <taxon>Motilibacterales</taxon>
        <taxon>Motilibacteraceae</taxon>
        <taxon>Motilibacter</taxon>
    </lineage>
</organism>
<dbReference type="OrthoDB" id="4332123at2"/>
<keyword evidence="4 7" id="KW-0812">Transmembrane</keyword>
<evidence type="ECO:0000259" key="8">
    <source>
        <dbReference type="PROSITE" id="PS50850"/>
    </source>
</evidence>
<dbReference type="PROSITE" id="PS50850">
    <property type="entry name" value="MFS"/>
    <property type="match status" value="1"/>
</dbReference>
<dbReference type="RefSeq" id="WP_130494028.1">
    <property type="nucleotide sequence ID" value="NZ_SGXD01000004.1"/>
</dbReference>
<protein>
    <submittedName>
        <fullName evidence="9">Sugar phosphate permease</fullName>
    </submittedName>
</protein>
<evidence type="ECO:0000256" key="1">
    <source>
        <dbReference type="ARBA" id="ARBA00004651"/>
    </source>
</evidence>
<feature type="transmembrane region" description="Helical" evidence="7">
    <location>
        <begin position="393"/>
        <end position="413"/>
    </location>
</feature>
<feature type="transmembrane region" description="Helical" evidence="7">
    <location>
        <begin position="178"/>
        <end position="197"/>
    </location>
</feature>
<reference evidence="9 10" key="1">
    <citation type="submission" date="2019-02" db="EMBL/GenBank/DDBJ databases">
        <title>Genomic Encyclopedia of Type Strains, Phase IV (KMG-IV): sequencing the most valuable type-strain genomes for metagenomic binning, comparative biology and taxonomic classification.</title>
        <authorList>
            <person name="Goeker M."/>
        </authorList>
    </citation>
    <scope>NUCLEOTIDE SEQUENCE [LARGE SCALE GENOMIC DNA]</scope>
    <source>
        <strain evidence="9 10">DSM 45622</strain>
    </source>
</reference>
<keyword evidence="3" id="KW-1003">Cell membrane</keyword>
<dbReference type="CDD" id="cd06174">
    <property type="entry name" value="MFS"/>
    <property type="match status" value="1"/>
</dbReference>
<feature type="transmembrane region" description="Helical" evidence="7">
    <location>
        <begin position="263"/>
        <end position="284"/>
    </location>
</feature>
<evidence type="ECO:0000313" key="10">
    <source>
        <dbReference type="Proteomes" id="UP000293638"/>
    </source>
</evidence>
<keyword evidence="5 7" id="KW-1133">Transmembrane helix</keyword>
<sequence>MSAPSTTTPRTTSAPSSARAYLVWGVAVVGYCAAVFHRSSLGVAGLLATDRLGISAGLLGVLSLVQLSVYAAMQIPVGALLDRLGPRRLLVTGALLMALGQELLAQAHGVPLAALARGVLGCGDALTFISVLRLVGAWFPARRNPLFVQLTGQIGALGAIVSSYPLTAALHGPGWSATFTAAAAVSLVLAVVLGLVVRDTPLPGGTPPAATTGELRQHVADAWREPGTRLGFWTHLSTQFSGNVFTLLWGFPFLVVAEGRSSGQAAALLTLLTLTGMAAGPVVGGLVGRYPFHRSWLVLTIVAISAAAWALVLLWPGHAPTPLLVGLVVVLGCNGVGSMIGFDYARTFNPARRAGSASGIVNVGGFAASLTTVLLVGLVVQELSPPGHYAAHALRWAMALQYPVWALGAWQVLRLRRTSRRELAERDPDAYAALRRGEVVLPS</sequence>
<proteinExistence type="predicted"/>
<name>A0A4V2F3F3_9ACTN</name>
<evidence type="ECO:0000256" key="6">
    <source>
        <dbReference type="ARBA" id="ARBA00023136"/>
    </source>
</evidence>
<keyword evidence="2" id="KW-0813">Transport</keyword>
<keyword evidence="10" id="KW-1185">Reference proteome</keyword>
<feature type="transmembrane region" description="Helical" evidence="7">
    <location>
        <begin position="52"/>
        <end position="77"/>
    </location>
</feature>
<dbReference type="AlphaFoldDB" id="A0A4V2F3F3"/>
<dbReference type="PANTHER" id="PTHR23517">
    <property type="entry name" value="RESISTANCE PROTEIN MDTM, PUTATIVE-RELATED-RELATED"/>
    <property type="match status" value="1"/>
</dbReference>
<comment type="caution">
    <text evidence="9">The sequence shown here is derived from an EMBL/GenBank/DDBJ whole genome shotgun (WGS) entry which is preliminary data.</text>
</comment>
<dbReference type="GO" id="GO:0022857">
    <property type="term" value="F:transmembrane transporter activity"/>
    <property type="evidence" value="ECO:0007669"/>
    <property type="project" value="InterPro"/>
</dbReference>
<keyword evidence="6 7" id="KW-0472">Membrane</keyword>
<dbReference type="InterPro" id="IPR050171">
    <property type="entry name" value="MFS_Transporters"/>
</dbReference>
<feature type="transmembrane region" description="Helical" evidence="7">
    <location>
        <begin position="21"/>
        <end position="40"/>
    </location>
</feature>
<dbReference type="PANTHER" id="PTHR23517:SF3">
    <property type="entry name" value="INTEGRAL MEMBRANE TRANSPORT PROTEIN"/>
    <property type="match status" value="1"/>
</dbReference>
<dbReference type="Pfam" id="PF07690">
    <property type="entry name" value="MFS_1"/>
    <property type="match status" value="1"/>
</dbReference>
<evidence type="ECO:0000256" key="3">
    <source>
        <dbReference type="ARBA" id="ARBA00022475"/>
    </source>
</evidence>
<dbReference type="InterPro" id="IPR036259">
    <property type="entry name" value="MFS_trans_sf"/>
</dbReference>
<feature type="domain" description="Major facilitator superfamily (MFS) profile" evidence="8">
    <location>
        <begin position="23"/>
        <end position="420"/>
    </location>
</feature>
<dbReference type="InterPro" id="IPR011701">
    <property type="entry name" value="MFS"/>
</dbReference>
<feature type="transmembrane region" description="Helical" evidence="7">
    <location>
        <begin position="240"/>
        <end position="257"/>
    </location>
</feature>
<dbReference type="EMBL" id="SGXD01000004">
    <property type="protein sequence ID" value="RZS82913.1"/>
    <property type="molecule type" value="Genomic_DNA"/>
</dbReference>
<dbReference type="Gene3D" id="1.20.1250.20">
    <property type="entry name" value="MFS general substrate transporter like domains"/>
    <property type="match status" value="2"/>
</dbReference>
<dbReference type="GO" id="GO:0005886">
    <property type="term" value="C:plasma membrane"/>
    <property type="evidence" value="ECO:0007669"/>
    <property type="project" value="UniProtKB-SubCell"/>
</dbReference>
<comment type="subcellular location">
    <subcellularLocation>
        <location evidence="1">Cell membrane</location>
        <topology evidence="1">Multi-pass membrane protein</topology>
    </subcellularLocation>
</comment>
<accession>A0A4V2F3F3</accession>
<gene>
    <name evidence="9" type="ORF">EV189_3310</name>
</gene>
<feature type="transmembrane region" description="Helical" evidence="7">
    <location>
        <begin position="323"/>
        <end position="345"/>
    </location>
</feature>
<feature type="transmembrane region" description="Helical" evidence="7">
    <location>
        <begin position="296"/>
        <end position="317"/>
    </location>
</feature>
<dbReference type="InterPro" id="IPR020846">
    <property type="entry name" value="MFS_dom"/>
</dbReference>
<evidence type="ECO:0000256" key="7">
    <source>
        <dbReference type="SAM" id="Phobius"/>
    </source>
</evidence>
<evidence type="ECO:0000256" key="2">
    <source>
        <dbReference type="ARBA" id="ARBA00022448"/>
    </source>
</evidence>
<evidence type="ECO:0000256" key="4">
    <source>
        <dbReference type="ARBA" id="ARBA00022692"/>
    </source>
</evidence>
<feature type="transmembrane region" description="Helical" evidence="7">
    <location>
        <begin position="114"/>
        <end position="135"/>
    </location>
</feature>
<dbReference type="Proteomes" id="UP000293638">
    <property type="component" value="Unassembled WGS sequence"/>
</dbReference>